<evidence type="ECO:0000313" key="2">
    <source>
        <dbReference type="Proteomes" id="UP000069443"/>
    </source>
</evidence>
<sequence length="135" mass="14482">MSVSGQPRRLSRQQVEALTAVAAGRVQYGAEYPRMARRHGTAVCPVFLIDGHGVYGGQHATFSRLSELGFIVERVDLLPTKTVPAQTKTYGTVSGSMTRDLPEHQAPADDGWQAAVELTAAGRAALEFAAQTETL</sequence>
<name>A0A100WB86_MYCCR</name>
<reference evidence="2" key="2">
    <citation type="submission" date="2016-02" db="EMBL/GenBank/DDBJ databases">
        <title>Draft genome sequence of five rapidly growing Mycobacterium species.</title>
        <authorList>
            <person name="Katahira K."/>
            <person name="Gotou Y."/>
            <person name="Iida K."/>
            <person name="Ogura Y."/>
            <person name="Hayashi T."/>
        </authorList>
    </citation>
    <scope>NUCLEOTIDE SEQUENCE [LARGE SCALE GENOMIC DNA]</scope>
    <source>
        <strain evidence="2">JCM15298</strain>
    </source>
</reference>
<comment type="caution">
    <text evidence="1">The sequence shown here is derived from an EMBL/GenBank/DDBJ whole genome shotgun (WGS) entry which is preliminary data.</text>
</comment>
<proteinExistence type="predicted"/>
<accession>A0A100WB86</accession>
<dbReference type="EMBL" id="BCSY01000035">
    <property type="protein sequence ID" value="GAS94913.1"/>
    <property type="molecule type" value="Genomic_DNA"/>
</dbReference>
<organism evidence="1 2">
    <name type="scientific">Mycolicibacterium canariasense</name>
    <name type="common">Mycobacterium canariasense</name>
    <dbReference type="NCBI Taxonomy" id="228230"/>
    <lineage>
        <taxon>Bacteria</taxon>
        <taxon>Bacillati</taxon>
        <taxon>Actinomycetota</taxon>
        <taxon>Actinomycetes</taxon>
        <taxon>Mycobacteriales</taxon>
        <taxon>Mycobacteriaceae</taxon>
        <taxon>Mycolicibacterium</taxon>
    </lineage>
</organism>
<reference evidence="2" key="1">
    <citation type="journal article" date="2016" name="Genome Announc.">
        <title>Draft Genome Sequences of Five Rapidly Growing Mycobacterium Species, M. thermoresistibile, M. fortuitum subsp. acetamidolyticum, M. canariasense, M. brisbanense, and M. novocastrense.</title>
        <authorList>
            <person name="Katahira K."/>
            <person name="Ogura Y."/>
            <person name="Gotoh Y."/>
            <person name="Hayashi T."/>
        </authorList>
    </citation>
    <scope>NUCLEOTIDE SEQUENCE [LARGE SCALE GENOMIC DNA]</scope>
    <source>
        <strain evidence="2">JCM15298</strain>
    </source>
</reference>
<protein>
    <submittedName>
        <fullName evidence="1">Sigma factor regulatory protein FecR/PupR family</fullName>
    </submittedName>
</protein>
<gene>
    <name evidence="1" type="ORF">RMCC_1879</name>
</gene>
<dbReference type="Proteomes" id="UP000069443">
    <property type="component" value="Unassembled WGS sequence"/>
</dbReference>
<dbReference type="STRING" id="228230.RMCC_1879"/>
<evidence type="ECO:0000313" key="1">
    <source>
        <dbReference type="EMBL" id="GAS94913.1"/>
    </source>
</evidence>
<keyword evidence="2" id="KW-1185">Reference proteome</keyword>
<dbReference type="AlphaFoldDB" id="A0A100WB86"/>